<keyword evidence="8 10" id="KW-0520">NAD</keyword>
<dbReference type="Proteomes" id="UP000031972">
    <property type="component" value="Unassembled WGS sequence"/>
</dbReference>
<dbReference type="NCBIfam" id="NF000840">
    <property type="entry name" value="PRK00071.1-3"/>
    <property type="match status" value="1"/>
</dbReference>
<dbReference type="NCBIfam" id="NF000841">
    <property type="entry name" value="PRK00071.1-4"/>
    <property type="match status" value="1"/>
</dbReference>
<dbReference type="InterPro" id="IPR004821">
    <property type="entry name" value="Cyt_trans-like"/>
</dbReference>
<keyword evidence="3 10" id="KW-0662">Pyridine nucleotide biosynthesis</keyword>
<dbReference type="InterPro" id="IPR005248">
    <property type="entry name" value="NadD/NMNAT"/>
</dbReference>
<comment type="pathway">
    <text evidence="2 10">Cofactor biosynthesis; NAD(+) biosynthesis; deamido-NAD(+) from nicotinate D-ribonucleotide: step 1/1.</text>
</comment>
<organism evidence="12 13">
    <name type="scientific">Jeotgalibacillus campisalis</name>
    <dbReference type="NCBI Taxonomy" id="220754"/>
    <lineage>
        <taxon>Bacteria</taxon>
        <taxon>Bacillati</taxon>
        <taxon>Bacillota</taxon>
        <taxon>Bacilli</taxon>
        <taxon>Bacillales</taxon>
        <taxon>Caryophanaceae</taxon>
        <taxon>Jeotgalibacillus</taxon>
    </lineage>
</organism>
<dbReference type="NCBIfam" id="TIGR00482">
    <property type="entry name" value="nicotinate (nicotinamide) nucleotide adenylyltransferase"/>
    <property type="match status" value="1"/>
</dbReference>
<keyword evidence="7 10" id="KW-0067">ATP-binding</keyword>
<dbReference type="HAMAP" id="MF_00244">
    <property type="entry name" value="NaMN_adenylyltr"/>
    <property type="match status" value="1"/>
</dbReference>
<evidence type="ECO:0000256" key="4">
    <source>
        <dbReference type="ARBA" id="ARBA00022679"/>
    </source>
</evidence>
<dbReference type="EC" id="2.7.7.18" evidence="10"/>
<sequence>MKPKKVGILGGTFNPLHIGHLIMANEAYHELKLDEVRFMPSAKPPHKSRDLQVKDDQRIRMIQLAIEDIEYFKLELIEFERSGLSYTYDTIIQLKDIEPETEFIFLIGGDMIDYLPSWYRIEDLVHQVQFAGFVRPGYEGKTEYPVLMLQSPMIDLSSTLIRDRLNNKKDSTFLLPQKVYDYINMEGLYEL</sequence>
<keyword evidence="4 10" id="KW-0808">Transferase</keyword>
<dbReference type="Gene3D" id="3.40.50.620">
    <property type="entry name" value="HUPs"/>
    <property type="match status" value="1"/>
</dbReference>
<dbReference type="GO" id="GO:0004515">
    <property type="term" value="F:nicotinate-nucleotide adenylyltransferase activity"/>
    <property type="evidence" value="ECO:0007669"/>
    <property type="project" value="UniProtKB-UniRule"/>
</dbReference>
<feature type="domain" description="Cytidyltransferase-like" evidence="11">
    <location>
        <begin position="8"/>
        <end position="164"/>
    </location>
</feature>
<gene>
    <name evidence="10" type="primary">nadD</name>
    <name evidence="12" type="ORF">KR50_27420</name>
</gene>
<comment type="function">
    <text evidence="1 10">Catalyzes the reversible adenylation of nicotinate mononucleotide (NaMN) to nicotinic acid adenine dinucleotide (NaAD).</text>
</comment>
<evidence type="ECO:0000256" key="7">
    <source>
        <dbReference type="ARBA" id="ARBA00022840"/>
    </source>
</evidence>
<protein>
    <recommendedName>
        <fullName evidence="10">Probable nicotinate-nucleotide adenylyltransferase</fullName>
        <ecNumber evidence="10">2.7.7.18</ecNumber>
    </recommendedName>
    <alternativeName>
        <fullName evidence="10">Deamido-NAD(+) diphosphorylase</fullName>
    </alternativeName>
    <alternativeName>
        <fullName evidence="10">Deamido-NAD(+) pyrophosphorylase</fullName>
    </alternativeName>
    <alternativeName>
        <fullName evidence="10">Nicotinate mononucleotide adenylyltransferase</fullName>
        <shortName evidence="10">NaMN adenylyltransferase</shortName>
    </alternativeName>
</protein>
<dbReference type="OrthoDB" id="5295945at2"/>
<evidence type="ECO:0000256" key="1">
    <source>
        <dbReference type="ARBA" id="ARBA00002324"/>
    </source>
</evidence>
<dbReference type="PANTHER" id="PTHR39321:SF3">
    <property type="entry name" value="PHOSPHOPANTETHEINE ADENYLYLTRANSFERASE"/>
    <property type="match status" value="1"/>
</dbReference>
<keyword evidence="13" id="KW-1185">Reference proteome</keyword>
<dbReference type="Pfam" id="PF01467">
    <property type="entry name" value="CTP_transf_like"/>
    <property type="match status" value="1"/>
</dbReference>
<dbReference type="EMBL" id="JXRR01000017">
    <property type="protein sequence ID" value="KIL46067.1"/>
    <property type="molecule type" value="Genomic_DNA"/>
</dbReference>
<evidence type="ECO:0000313" key="13">
    <source>
        <dbReference type="Proteomes" id="UP000031972"/>
    </source>
</evidence>
<comment type="caution">
    <text evidence="12">The sequence shown here is derived from an EMBL/GenBank/DDBJ whole genome shotgun (WGS) entry which is preliminary data.</text>
</comment>
<dbReference type="InterPro" id="IPR014729">
    <property type="entry name" value="Rossmann-like_a/b/a_fold"/>
</dbReference>
<name>A0A0C2VAX0_9BACL</name>
<dbReference type="PATRIC" id="fig|220754.4.peg.2757"/>
<comment type="similarity">
    <text evidence="10">Belongs to the NadD family.</text>
</comment>
<evidence type="ECO:0000256" key="3">
    <source>
        <dbReference type="ARBA" id="ARBA00022642"/>
    </source>
</evidence>
<dbReference type="SUPFAM" id="SSF52374">
    <property type="entry name" value="Nucleotidylyl transferase"/>
    <property type="match status" value="1"/>
</dbReference>
<evidence type="ECO:0000256" key="8">
    <source>
        <dbReference type="ARBA" id="ARBA00023027"/>
    </source>
</evidence>
<dbReference type="RefSeq" id="WP_041059501.1">
    <property type="nucleotide sequence ID" value="NZ_JXRR01000017.1"/>
</dbReference>
<comment type="catalytic activity">
    <reaction evidence="9 10">
        <text>nicotinate beta-D-ribonucleotide + ATP + H(+) = deamido-NAD(+) + diphosphate</text>
        <dbReference type="Rhea" id="RHEA:22860"/>
        <dbReference type="ChEBI" id="CHEBI:15378"/>
        <dbReference type="ChEBI" id="CHEBI:30616"/>
        <dbReference type="ChEBI" id="CHEBI:33019"/>
        <dbReference type="ChEBI" id="CHEBI:57502"/>
        <dbReference type="ChEBI" id="CHEBI:58437"/>
        <dbReference type="EC" id="2.7.7.18"/>
    </reaction>
</comment>
<evidence type="ECO:0000256" key="5">
    <source>
        <dbReference type="ARBA" id="ARBA00022695"/>
    </source>
</evidence>
<evidence type="ECO:0000256" key="10">
    <source>
        <dbReference type="HAMAP-Rule" id="MF_00244"/>
    </source>
</evidence>
<dbReference type="NCBIfam" id="TIGR00125">
    <property type="entry name" value="cyt_tran_rel"/>
    <property type="match status" value="1"/>
</dbReference>
<evidence type="ECO:0000256" key="6">
    <source>
        <dbReference type="ARBA" id="ARBA00022741"/>
    </source>
</evidence>
<dbReference type="GO" id="GO:0009435">
    <property type="term" value="P:NAD+ biosynthetic process"/>
    <property type="evidence" value="ECO:0007669"/>
    <property type="project" value="UniProtKB-UniRule"/>
</dbReference>
<proteinExistence type="inferred from homology"/>
<accession>A0A0C2VAX0</accession>
<evidence type="ECO:0000259" key="11">
    <source>
        <dbReference type="Pfam" id="PF01467"/>
    </source>
</evidence>
<evidence type="ECO:0000313" key="12">
    <source>
        <dbReference type="EMBL" id="KIL46067.1"/>
    </source>
</evidence>
<evidence type="ECO:0000256" key="2">
    <source>
        <dbReference type="ARBA" id="ARBA00005019"/>
    </source>
</evidence>
<dbReference type="AlphaFoldDB" id="A0A0C2VAX0"/>
<evidence type="ECO:0000256" key="9">
    <source>
        <dbReference type="ARBA" id="ARBA00048721"/>
    </source>
</evidence>
<dbReference type="UniPathway" id="UPA00253">
    <property type="reaction ID" value="UER00332"/>
</dbReference>
<dbReference type="PANTHER" id="PTHR39321">
    <property type="entry name" value="NICOTINATE-NUCLEOTIDE ADENYLYLTRANSFERASE-RELATED"/>
    <property type="match status" value="1"/>
</dbReference>
<reference evidence="12 13" key="1">
    <citation type="submission" date="2015-01" db="EMBL/GenBank/DDBJ databases">
        <title>Jeotgalibacillus campisalis genome sequencing.</title>
        <authorList>
            <person name="Goh K.M."/>
            <person name="Chan K.-G."/>
            <person name="Yaakop A.S."/>
            <person name="Ee R."/>
            <person name="Gan H.M."/>
            <person name="Chan C.S."/>
        </authorList>
    </citation>
    <scope>NUCLEOTIDE SEQUENCE [LARGE SCALE GENOMIC DNA]</scope>
    <source>
        <strain evidence="12 13">SF-57</strain>
    </source>
</reference>
<dbReference type="CDD" id="cd02165">
    <property type="entry name" value="NMNAT"/>
    <property type="match status" value="1"/>
</dbReference>
<dbReference type="GO" id="GO:0005524">
    <property type="term" value="F:ATP binding"/>
    <property type="evidence" value="ECO:0007669"/>
    <property type="project" value="UniProtKB-KW"/>
</dbReference>
<keyword evidence="6 10" id="KW-0547">Nucleotide-binding</keyword>
<keyword evidence="5 10" id="KW-0548">Nucleotidyltransferase</keyword>